<dbReference type="InterPro" id="IPR043502">
    <property type="entry name" value="DNA/RNA_pol_sf"/>
</dbReference>
<evidence type="ECO:0000313" key="2">
    <source>
        <dbReference type="Proteomes" id="UP000037035"/>
    </source>
</evidence>
<evidence type="ECO:0000313" key="1">
    <source>
        <dbReference type="EMBL" id="KNZ60318.1"/>
    </source>
</evidence>
<gene>
    <name evidence="1" type="ORF">VP01_15710g1</name>
</gene>
<comment type="caution">
    <text evidence="1">The sequence shown here is derived from an EMBL/GenBank/DDBJ whole genome shotgun (WGS) entry which is preliminary data.</text>
</comment>
<organism evidence="1 2">
    <name type="scientific">Puccinia sorghi</name>
    <dbReference type="NCBI Taxonomy" id="27349"/>
    <lineage>
        <taxon>Eukaryota</taxon>
        <taxon>Fungi</taxon>
        <taxon>Dikarya</taxon>
        <taxon>Basidiomycota</taxon>
        <taxon>Pucciniomycotina</taxon>
        <taxon>Pucciniomycetes</taxon>
        <taxon>Pucciniales</taxon>
        <taxon>Pucciniaceae</taxon>
        <taxon>Puccinia</taxon>
    </lineage>
</organism>
<dbReference type="OrthoDB" id="10055717at2759"/>
<feature type="non-terminal residue" evidence="1">
    <location>
        <position position="1"/>
    </location>
</feature>
<dbReference type="Proteomes" id="UP000037035">
    <property type="component" value="Unassembled WGS sequence"/>
</dbReference>
<protein>
    <submittedName>
        <fullName evidence="1">Uncharacterized protein</fullName>
    </submittedName>
</protein>
<dbReference type="EMBL" id="LAVV01006342">
    <property type="protein sequence ID" value="KNZ60318.1"/>
    <property type="molecule type" value="Genomic_DNA"/>
</dbReference>
<keyword evidence="2" id="KW-1185">Reference proteome</keyword>
<dbReference type="VEuPathDB" id="FungiDB:VP01_15710g1"/>
<proteinExistence type="predicted"/>
<accession>A0A0L6VHT6</accession>
<dbReference type="SUPFAM" id="SSF56672">
    <property type="entry name" value="DNA/RNA polymerases"/>
    <property type="match status" value="1"/>
</dbReference>
<dbReference type="AlphaFoldDB" id="A0A0L6VHT6"/>
<reference evidence="1 2" key="1">
    <citation type="submission" date="2015-08" db="EMBL/GenBank/DDBJ databases">
        <title>Next Generation Sequencing and Analysis of the Genome of Puccinia sorghi L Schw, the Causal Agent of Maize Common Rust.</title>
        <authorList>
            <person name="Rochi L."/>
            <person name="Burguener G."/>
            <person name="Darino M."/>
            <person name="Turjanski A."/>
            <person name="Kreff E."/>
            <person name="Dieguez M.J."/>
            <person name="Sacco F."/>
        </authorList>
    </citation>
    <scope>NUCLEOTIDE SEQUENCE [LARGE SCALE GENOMIC DNA]</scope>
    <source>
        <strain evidence="1 2">RO10H11247</strain>
    </source>
</reference>
<name>A0A0L6VHT6_9BASI</name>
<sequence>SSRKQFVCQTLEVRNIINSTSLLQKDTPFLFTEQALKEFEALKKAFTTAPILALISELA</sequence>